<evidence type="ECO:0000313" key="11">
    <source>
        <dbReference type="EMBL" id="CAK9134804.1"/>
    </source>
</evidence>
<evidence type="ECO:0000256" key="8">
    <source>
        <dbReference type="ARBA" id="ARBA00023070"/>
    </source>
</evidence>
<comment type="catalytic activity">
    <reaction evidence="10">
        <text>indole-3-pyruvate + NADPH + O2 + H(+) = (indol-3-yl)acetate + CO2 + NADP(+) + H2O</text>
        <dbReference type="Rhea" id="RHEA:34331"/>
        <dbReference type="ChEBI" id="CHEBI:15377"/>
        <dbReference type="ChEBI" id="CHEBI:15378"/>
        <dbReference type="ChEBI" id="CHEBI:15379"/>
        <dbReference type="ChEBI" id="CHEBI:16526"/>
        <dbReference type="ChEBI" id="CHEBI:17640"/>
        <dbReference type="ChEBI" id="CHEBI:30854"/>
        <dbReference type="ChEBI" id="CHEBI:57783"/>
        <dbReference type="ChEBI" id="CHEBI:58349"/>
        <dbReference type="EC" id="1.14.13.168"/>
    </reaction>
</comment>
<evidence type="ECO:0000256" key="6">
    <source>
        <dbReference type="ARBA" id="ARBA00022857"/>
    </source>
</evidence>
<keyword evidence="12" id="KW-1185">Reference proteome</keyword>
<dbReference type="EC" id="1.14.13.168" evidence="9"/>
<evidence type="ECO:0000256" key="7">
    <source>
        <dbReference type="ARBA" id="ARBA00023002"/>
    </source>
</evidence>
<dbReference type="PANTHER" id="PTHR43539">
    <property type="entry name" value="FLAVIN-BINDING MONOOXYGENASE-LIKE PROTEIN (AFU_ORTHOLOGUE AFUA_4G09220)"/>
    <property type="match status" value="1"/>
</dbReference>
<evidence type="ECO:0000256" key="1">
    <source>
        <dbReference type="ARBA" id="ARBA00001974"/>
    </source>
</evidence>
<evidence type="ECO:0000256" key="9">
    <source>
        <dbReference type="ARBA" id="ARBA00039148"/>
    </source>
</evidence>
<dbReference type="GO" id="GO:0103075">
    <property type="term" value="F:indole-3-pyruvate monooxygenase activity"/>
    <property type="evidence" value="ECO:0007669"/>
    <property type="project" value="UniProtKB-EC"/>
</dbReference>
<organism evidence="11 12">
    <name type="scientific">Ilex paraguariensis</name>
    <name type="common">yerba mate</name>
    <dbReference type="NCBI Taxonomy" id="185542"/>
    <lineage>
        <taxon>Eukaryota</taxon>
        <taxon>Viridiplantae</taxon>
        <taxon>Streptophyta</taxon>
        <taxon>Embryophyta</taxon>
        <taxon>Tracheophyta</taxon>
        <taxon>Spermatophyta</taxon>
        <taxon>Magnoliopsida</taxon>
        <taxon>eudicotyledons</taxon>
        <taxon>Gunneridae</taxon>
        <taxon>Pentapetalae</taxon>
        <taxon>asterids</taxon>
        <taxon>campanulids</taxon>
        <taxon>Aquifoliales</taxon>
        <taxon>Aquifoliaceae</taxon>
        <taxon>Ilex</taxon>
    </lineage>
</organism>
<dbReference type="InterPro" id="IPR050982">
    <property type="entry name" value="Auxin_biosynth/cation_transpt"/>
</dbReference>
<keyword evidence="6" id="KW-0521">NADP</keyword>
<proteinExistence type="inferred from homology"/>
<evidence type="ECO:0000256" key="2">
    <source>
        <dbReference type="ARBA" id="ARBA00004814"/>
    </source>
</evidence>
<keyword evidence="4" id="KW-0285">Flavoprotein</keyword>
<evidence type="ECO:0000256" key="4">
    <source>
        <dbReference type="ARBA" id="ARBA00022630"/>
    </source>
</evidence>
<sequence>MVSHLRTDKIVKGSKFFVRVAGERENMYYTSIMEIIRSQVPDNNESIKIHVVTKEMIFVSMMLLKYLPLSVVDTLMALLTTLRFGNLSKFGINKPLIGPFTTKVISGRSPVIDVGTIKKIQAGEIKVYPAIRGINKNSVLFDNGDSRSFDVIVLATGYKSLANKWLKDYKYVLNGEGMPKNRFPTHWKGENGVYCAGLSKMGLPGVSMDAKAIANDINIVVGEVKRRSNNGSYFDKLDIFVIMNMVLQFSYVRVFASS</sequence>
<dbReference type="PANTHER" id="PTHR43539:SF9">
    <property type="entry name" value="INDOLE-3-PYRUVATE MONOOXYGENASE YUCCA11-RELATED"/>
    <property type="match status" value="1"/>
</dbReference>
<accession>A0ABC8QQ21</accession>
<keyword evidence="7" id="KW-0560">Oxidoreductase</keyword>
<protein>
    <recommendedName>
        <fullName evidence="9">indole-3-pyruvate monooxygenase</fullName>
        <ecNumber evidence="9">1.14.13.168</ecNumber>
    </recommendedName>
</protein>
<dbReference type="GO" id="GO:0009851">
    <property type="term" value="P:auxin biosynthetic process"/>
    <property type="evidence" value="ECO:0007669"/>
    <property type="project" value="UniProtKB-KW"/>
</dbReference>
<dbReference type="AlphaFoldDB" id="A0ABC8QQ21"/>
<comment type="similarity">
    <text evidence="3">Belongs to the FMO family.</text>
</comment>
<keyword evidence="5" id="KW-0274">FAD</keyword>
<dbReference type="Gene3D" id="3.50.50.60">
    <property type="entry name" value="FAD/NAD(P)-binding domain"/>
    <property type="match status" value="1"/>
</dbReference>
<reference evidence="11 12" key="1">
    <citation type="submission" date="2024-02" db="EMBL/GenBank/DDBJ databases">
        <authorList>
            <person name="Vignale AGUSTIN F."/>
            <person name="Sosa J E."/>
            <person name="Modenutti C."/>
        </authorList>
    </citation>
    <scope>NUCLEOTIDE SEQUENCE [LARGE SCALE GENOMIC DNA]</scope>
</reference>
<evidence type="ECO:0000256" key="10">
    <source>
        <dbReference type="ARBA" id="ARBA00047707"/>
    </source>
</evidence>
<keyword evidence="8" id="KW-0073">Auxin biosynthesis</keyword>
<dbReference type="SUPFAM" id="SSF51905">
    <property type="entry name" value="FAD/NAD(P)-binding domain"/>
    <property type="match status" value="1"/>
</dbReference>
<name>A0ABC8QQ21_9AQUA</name>
<gene>
    <name evidence="11" type="ORF">ILEXP_LOCUS1735</name>
</gene>
<comment type="pathway">
    <text evidence="2">Plant hormone metabolism; auxin biosynthesis.</text>
</comment>
<dbReference type="InterPro" id="IPR036188">
    <property type="entry name" value="FAD/NAD-bd_sf"/>
</dbReference>
<comment type="cofactor">
    <cofactor evidence="1">
        <name>FAD</name>
        <dbReference type="ChEBI" id="CHEBI:57692"/>
    </cofactor>
</comment>
<dbReference type="EMBL" id="CAUOFW020000614">
    <property type="protein sequence ID" value="CAK9134804.1"/>
    <property type="molecule type" value="Genomic_DNA"/>
</dbReference>
<evidence type="ECO:0000256" key="3">
    <source>
        <dbReference type="ARBA" id="ARBA00009183"/>
    </source>
</evidence>
<comment type="caution">
    <text evidence="11">The sequence shown here is derived from an EMBL/GenBank/DDBJ whole genome shotgun (WGS) entry which is preliminary data.</text>
</comment>
<evidence type="ECO:0000256" key="5">
    <source>
        <dbReference type="ARBA" id="ARBA00022827"/>
    </source>
</evidence>
<evidence type="ECO:0000313" key="12">
    <source>
        <dbReference type="Proteomes" id="UP001642360"/>
    </source>
</evidence>
<dbReference type="Proteomes" id="UP001642360">
    <property type="component" value="Unassembled WGS sequence"/>
</dbReference>